<dbReference type="InterPro" id="IPR051681">
    <property type="entry name" value="Ser/Thr_Kinases-Pseudokinases"/>
</dbReference>
<evidence type="ECO:0000256" key="2">
    <source>
        <dbReference type="ARBA" id="ARBA00022741"/>
    </source>
</evidence>
<protein>
    <recommendedName>
        <fullName evidence="5">Protein kinase domain-containing protein</fullName>
    </recommendedName>
</protein>
<accession>A0ABR4NB42</accession>
<keyword evidence="3" id="KW-0418">Kinase</keyword>
<dbReference type="PROSITE" id="PS50011">
    <property type="entry name" value="PROTEIN_KINASE_DOM"/>
    <property type="match status" value="1"/>
</dbReference>
<evidence type="ECO:0000256" key="4">
    <source>
        <dbReference type="ARBA" id="ARBA00022840"/>
    </source>
</evidence>
<comment type="caution">
    <text evidence="6">The sequence shown here is derived from an EMBL/GenBank/DDBJ whole genome shotgun (WGS) entry which is preliminary data.</text>
</comment>
<dbReference type="PANTHER" id="PTHR44329">
    <property type="entry name" value="SERINE/THREONINE-PROTEIN KINASE TNNI3K-RELATED"/>
    <property type="match status" value="1"/>
</dbReference>
<dbReference type="SUPFAM" id="SSF56112">
    <property type="entry name" value="Protein kinase-like (PK-like)"/>
    <property type="match status" value="1"/>
</dbReference>
<dbReference type="Pfam" id="PF07714">
    <property type="entry name" value="PK_Tyr_Ser-Thr"/>
    <property type="match status" value="1"/>
</dbReference>
<evidence type="ECO:0000313" key="6">
    <source>
        <dbReference type="EMBL" id="KAL2916731.1"/>
    </source>
</evidence>
<evidence type="ECO:0000256" key="1">
    <source>
        <dbReference type="ARBA" id="ARBA00022679"/>
    </source>
</evidence>
<feature type="domain" description="Protein kinase" evidence="5">
    <location>
        <begin position="203"/>
        <end position="447"/>
    </location>
</feature>
<reference evidence="6 7" key="1">
    <citation type="submission" date="2023-09" db="EMBL/GenBank/DDBJ databases">
        <title>Pangenome analysis of Batrachochytrium dendrobatidis and related Chytrids.</title>
        <authorList>
            <person name="Yacoub M.N."/>
            <person name="Stajich J.E."/>
            <person name="James T.Y."/>
        </authorList>
    </citation>
    <scope>NUCLEOTIDE SEQUENCE [LARGE SCALE GENOMIC DNA]</scope>
    <source>
        <strain evidence="6 7">JEL0888</strain>
    </source>
</reference>
<dbReference type="Proteomes" id="UP001527925">
    <property type="component" value="Unassembled WGS sequence"/>
</dbReference>
<evidence type="ECO:0000256" key="3">
    <source>
        <dbReference type="ARBA" id="ARBA00022777"/>
    </source>
</evidence>
<keyword evidence="4" id="KW-0067">ATP-binding</keyword>
<sequence>MTVETEPSNVAADVARAIDAAAHFVPVPLVSQPLATIESLLETSKQVKQGGEELEELVALLSELKRVLAPVNQGRFSRDVEFKVRELNVLLDQLDSALRAGIKGGIRLFAPASERPERIIGGFNDKLIALKEILKYAIRADQILNLFALAKTHNLVDAKVVEIAAPVEPAPQPAPSLFGSVYNRIVSIIQTKPWALKSTDVEILRYRRIDDKGAGAVFVGRFKDEEVAVKVITVPLDDKAIRSIERHADMWFSLDHPGLIKIKGVALEADQPIIVSKLLKTNLAAHLAENNKTSLAARIAYLIDIAKALKYLHSQPTPVVHGDLSTSNVLVDANGSVVLNFNSALARSISRPFPGAEEKWAAPEQLLEKFTVSPLADVFSFGLVAFEVISGSKAFHDHAADHIRQGDRPIRAANVPDALWQIMRDCWEVNPEARPTLDEVIRRLSVL</sequence>
<dbReference type="Gene3D" id="1.10.510.10">
    <property type="entry name" value="Transferase(Phosphotransferase) domain 1"/>
    <property type="match status" value="1"/>
</dbReference>
<keyword evidence="2" id="KW-0547">Nucleotide-binding</keyword>
<evidence type="ECO:0000259" key="5">
    <source>
        <dbReference type="PROSITE" id="PS50011"/>
    </source>
</evidence>
<dbReference type="PROSITE" id="PS00109">
    <property type="entry name" value="PROTEIN_KINASE_TYR"/>
    <property type="match status" value="1"/>
</dbReference>
<dbReference type="InterPro" id="IPR001245">
    <property type="entry name" value="Ser-Thr/Tyr_kinase_cat_dom"/>
</dbReference>
<dbReference type="EMBL" id="JADGIZ020000015">
    <property type="protein sequence ID" value="KAL2916731.1"/>
    <property type="molecule type" value="Genomic_DNA"/>
</dbReference>
<proteinExistence type="predicted"/>
<dbReference type="InterPro" id="IPR000719">
    <property type="entry name" value="Prot_kinase_dom"/>
</dbReference>
<gene>
    <name evidence="6" type="ORF">HK105_203849</name>
</gene>
<organism evidence="6 7">
    <name type="scientific">Polyrhizophydium stewartii</name>
    <dbReference type="NCBI Taxonomy" id="2732419"/>
    <lineage>
        <taxon>Eukaryota</taxon>
        <taxon>Fungi</taxon>
        <taxon>Fungi incertae sedis</taxon>
        <taxon>Chytridiomycota</taxon>
        <taxon>Chytridiomycota incertae sedis</taxon>
        <taxon>Chytridiomycetes</taxon>
        <taxon>Rhizophydiales</taxon>
        <taxon>Rhizophydiales incertae sedis</taxon>
        <taxon>Polyrhizophydium</taxon>
    </lineage>
</organism>
<dbReference type="InterPro" id="IPR008266">
    <property type="entry name" value="Tyr_kinase_AS"/>
</dbReference>
<keyword evidence="7" id="KW-1185">Reference proteome</keyword>
<name>A0ABR4NB42_9FUNG</name>
<evidence type="ECO:0000313" key="7">
    <source>
        <dbReference type="Proteomes" id="UP001527925"/>
    </source>
</evidence>
<dbReference type="PANTHER" id="PTHR44329:SF288">
    <property type="entry name" value="MITOGEN-ACTIVATED PROTEIN KINASE KINASE KINASE 20"/>
    <property type="match status" value="1"/>
</dbReference>
<dbReference type="InterPro" id="IPR011009">
    <property type="entry name" value="Kinase-like_dom_sf"/>
</dbReference>
<keyword evidence="1" id="KW-0808">Transferase</keyword>